<dbReference type="EMBL" id="CP004078">
    <property type="protein sequence ID" value="AHV99085.1"/>
    <property type="molecule type" value="Genomic_DNA"/>
</dbReference>
<dbReference type="Proteomes" id="UP000019772">
    <property type="component" value="Chromosome"/>
</dbReference>
<accession>X4ZRJ3</accession>
<evidence type="ECO:0000313" key="1">
    <source>
        <dbReference type="EMBL" id="AHV99085.1"/>
    </source>
</evidence>
<dbReference type="PATRIC" id="fig|1268072.3.peg.4320"/>
<protein>
    <submittedName>
        <fullName evidence="1">Uncharacterized protein</fullName>
    </submittedName>
</protein>
<sequence length="60" mass="6781">MSLRFLRSGNGGGHIGLNVEQRLPAFNNRPVPFNFWPTCDLLLIPDVYLVIAEGRQNRAE</sequence>
<dbReference type="HOGENOM" id="CLU_2937345_0_0_9"/>
<proteinExistence type="predicted"/>
<keyword evidence="2" id="KW-1185">Reference proteome</keyword>
<reference evidence="1 2" key="1">
    <citation type="journal article" date="2014" name="PLoS Genet.">
        <title>Comparative Genomic Analysis of N2-Fixing and Non-N2-Fixing Paenibacillus spp.: Organization, Evolution and Expression of the Nitrogen Fixation Genes.</title>
        <authorList>
            <person name="Xie J.B."/>
            <person name="Du Z."/>
            <person name="Bai L."/>
            <person name="Tian C."/>
            <person name="Zhang Y."/>
            <person name="Xie J.Y."/>
            <person name="Wang T."/>
            <person name="Liu X."/>
            <person name="Chen X."/>
            <person name="Cheng Q."/>
            <person name="Chen S."/>
            <person name="Li J."/>
        </authorList>
    </citation>
    <scope>NUCLEOTIDE SEQUENCE [LARGE SCALE GENOMIC DNA]</scope>
    <source>
        <strain evidence="1 2">T27</strain>
    </source>
</reference>
<dbReference type="AlphaFoldDB" id="X4ZRJ3"/>
<evidence type="ECO:0000313" key="2">
    <source>
        <dbReference type="Proteomes" id="UP000019772"/>
    </source>
</evidence>
<dbReference type="KEGG" id="psab:PSAB_20970"/>
<dbReference type="STRING" id="1268072.PSAB_20970"/>
<name>X4ZRJ3_9BACL</name>
<gene>
    <name evidence="1" type="ORF">PSAB_20970</name>
</gene>
<organism evidence="1 2">
    <name type="scientific">Paenibacillus sabinae T27</name>
    <dbReference type="NCBI Taxonomy" id="1268072"/>
    <lineage>
        <taxon>Bacteria</taxon>
        <taxon>Bacillati</taxon>
        <taxon>Bacillota</taxon>
        <taxon>Bacilli</taxon>
        <taxon>Bacillales</taxon>
        <taxon>Paenibacillaceae</taxon>
        <taxon>Paenibacillus</taxon>
    </lineage>
</organism>